<dbReference type="Pfam" id="PF07727">
    <property type="entry name" value="RVT_2"/>
    <property type="match status" value="1"/>
</dbReference>
<evidence type="ECO:0000313" key="2">
    <source>
        <dbReference type="EMBL" id="KAL0455992.1"/>
    </source>
</evidence>
<feature type="domain" description="Reverse transcriptase Ty1/copia-type" evidence="1">
    <location>
        <begin position="20"/>
        <end position="116"/>
    </location>
</feature>
<gene>
    <name evidence="2" type="ORF">Slati_0938400</name>
</gene>
<reference evidence="2" key="1">
    <citation type="submission" date="2020-06" db="EMBL/GenBank/DDBJ databases">
        <authorList>
            <person name="Li T."/>
            <person name="Hu X."/>
            <person name="Zhang T."/>
            <person name="Song X."/>
            <person name="Zhang H."/>
            <person name="Dai N."/>
            <person name="Sheng W."/>
            <person name="Hou X."/>
            <person name="Wei L."/>
        </authorList>
    </citation>
    <scope>NUCLEOTIDE SEQUENCE</scope>
    <source>
        <strain evidence="2">KEN1</strain>
        <tissue evidence="2">Leaf</tissue>
    </source>
</reference>
<dbReference type="InterPro" id="IPR013103">
    <property type="entry name" value="RVT_2"/>
</dbReference>
<organism evidence="2">
    <name type="scientific">Sesamum latifolium</name>
    <dbReference type="NCBI Taxonomy" id="2727402"/>
    <lineage>
        <taxon>Eukaryota</taxon>
        <taxon>Viridiplantae</taxon>
        <taxon>Streptophyta</taxon>
        <taxon>Embryophyta</taxon>
        <taxon>Tracheophyta</taxon>
        <taxon>Spermatophyta</taxon>
        <taxon>Magnoliopsida</taxon>
        <taxon>eudicotyledons</taxon>
        <taxon>Gunneridae</taxon>
        <taxon>Pentapetalae</taxon>
        <taxon>asterids</taxon>
        <taxon>lamiids</taxon>
        <taxon>Lamiales</taxon>
        <taxon>Pedaliaceae</taxon>
        <taxon>Sesamum</taxon>
    </lineage>
</organism>
<comment type="caution">
    <text evidence="2">The sequence shown here is derived from an EMBL/GenBank/DDBJ whole genome shotgun (WGS) entry which is preliminary data.</text>
</comment>
<name>A0AAW2XPL3_9LAMI</name>
<dbReference type="AlphaFoldDB" id="A0AAW2XPL3"/>
<accession>A0AAW2XPL3</accession>
<proteinExistence type="predicted"/>
<dbReference type="EMBL" id="JACGWN010000003">
    <property type="protein sequence ID" value="KAL0455992.1"/>
    <property type="molecule type" value="Genomic_DNA"/>
</dbReference>
<evidence type="ECO:0000259" key="1">
    <source>
        <dbReference type="Pfam" id="PF07727"/>
    </source>
</evidence>
<protein>
    <submittedName>
        <fullName evidence="2">Retrovirus-related Pol polyprotein from transposon TNT 1-94</fullName>
    </submittedName>
</protein>
<reference evidence="2" key="2">
    <citation type="journal article" date="2024" name="Plant">
        <title>Genomic evolution and insights into agronomic trait innovations of Sesamum species.</title>
        <authorList>
            <person name="Miao H."/>
            <person name="Wang L."/>
            <person name="Qu L."/>
            <person name="Liu H."/>
            <person name="Sun Y."/>
            <person name="Le M."/>
            <person name="Wang Q."/>
            <person name="Wei S."/>
            <person name="Zheng Y."/>
            <person name="Lin W."/>
            <person name="Duan Y."/>
            <person name="Cao H."/>
            <person name="Xiong S."/>
            <person name="Wang X."/>
            <person name="Wei L."/>
            <person name="Li C."/>
            <person name="Ma Q."/>
            <person name="Ju M."/>
            <person name="Zhao R."/>
            <person name="Li G."/>
            <person name="Mu C."/>
            <person name="Tian Q."/>
            <person name="Mei H."/>
            <person name="Zhang T."/>
            <person name="Gao T."/>
            <person name="Zhang H."/>
        </authorList>
    </citation>
    <scope>NUCLEOTIDE SEQUENCE</scope>
    <source>
        <strain evidence="2">KEN1</strain>
    </source>
</reference>
<sequence length="142" mass="16529">MVLSISSSYHLDRLHVVEDDHCEYVKSSENNLLILSLYVDDILLPGTNIEMIVPTQKLLSSTFEMKDKGEAEYILGSKIKRDRSRKLLSLSQETYIKRIIEKFYMHIANPVNRPMDKSCIPNRELCPKIEEKKKLMAKMLEL</sequence>